<dbReference type="PANTHER" id="PTHR48229">
    <property type="entry name" value="CAIB/BAIF FAMILY ENZYME (AFU_ORTHOLOGUE AFUA_1G05360)-RELATED"/>
    <property type="match status" value="1"/>
</dbReference>
<dbReference type="RefSeq" id="WP_076955371.1">
    <property type="nucleotide sequence ID" value="NZ_MLCO01000001.1"/>
</dbReference>
<proteinExistence type="predicted"/>
<evidence type="ECO:0000256" key="1">
    <source>
        <dbReference type="SAM" id="MobiDB-lite"/>
    </source>
</evidence>
<feature type="compositionally biased region" description="Basic and acidic residues" evidence="1">
    <location>
        <begin position="461"/>
        <end position="480"/>
    </location>
</feature>
<accession>A0A1V2H9E4</accession>
<reference evidence="2 3" key="1">
    <citation type="submission" date="2016-10" db="EMBL/GenBank/DDBJ databases">
        <title>Draft Genome sequence of Roseomonas sp. strain M3.</title>
        <authorList>
            <person name="Subhash Y."/>
            <person name="Lee S."/>
        </authorList>
    </citation>
    <scope>NUCLEOTIDE SEQUENCE [LARGE SCALE GENOMIC DNA]</scope>
    <source>
        <strain evidence="2 3">M3</strain>
    </source>
</reference>
<dbReference type="OrthoDB" id="7457784at2"/>
<keyword evidence="3" id="KW-1185">Reference proteome</keyword>
<dbReference type="AlphaFoldDB" id="A0A1V2H9E4"/>
<dbReference type="PANTHER" id="PTHR48229:SF1">
    <property type="entry name" value="ALPHA METHYLACYL-COA RACEMASE-RELATED"/>
    <property type="match status" value="1"/>
</dbReference>
<comment type="caution">
    <text evidence="2">The sequence shown here is derived from an EMBL/GenBank/DDBJ whole genome shotgun (WGS) entry which is preliminary data.</text>
</comment>
<dbReference type="EMBL" id="MLCO01000001">
    <property type="protein sequence ID" value="ONG59144.1"/>
    <property type="molecule type" value="Genomic_DNA"/>
</dbReference>
<dbReference type="InterPro" id="IPR044855">
    <property type="entry name" value="CoA-Trfase_III_dom3_sf"/>
</dbReference>
<dbReference type="InterPro" id="IPR003673">
    <property type="entry name" value="CoA-Trfase_fam_III"/>
</dbReference>
<dbReference type="Gene3D" id="3.30.1540.10">
    <property type="entry name" value="formyl-coa transferase, domain 3"/>
    <property type="match status" value="1"/>
</dbReference>
<dbReference type="Gene3D" id="3.40.50.10540">
    <property type="entry name" value="Crotonobetainyl-coa:carnitine coa-transferase, domain 1"/>
    <property type="match status" value="2"/>
</dbReference>
<dbReference type="InterPro" id="IPR023606">
    <property type="entry name" value="CoA-Trfase_III_dom_1_sf"/>
</dbReference>
<name>A0A1V2H9E4_9PROT</name>
<gene>
    <name evidence="2" type="ORF">BKE38_00255</name>
</gene>
<protein>
    <submittedName>
        <fullName evidence="2">CoA transferase</fullName>
    </submittedName>
</protein>
<dbReference type="Proteomes" id="UP000188879">
    <property type="component" value="Unassembled WGS sequence"/>
</dbReference>
<evidence type="ECO:0000313" key="2">
    <source>
        <dbReference type="EMBL" id="ONG59144.1"/>
    </source>
</evidence>
<sequence>MDSAPPHQARAFDTLMAIRGGPAPPAAEVSIEGADPFFRTPFKAGEVAAAAIAACGVAANDLWALRGHARQRIEVRVPEAAATLRTVDYTRARGADGQHRHVPIPQAMAQMLRVTQPWPTRDGRWFLPHLNLPRLSARVLGVLACENTPEAVRAAVAGWEGAALEEAIAAAGACGGLIRSAEEWRAHPQGAYLAGRPVVEIDRLGASPPEPLPAGPRPLAGIRVLDLTRILAGPVGSRGLAEQGADVLMVTSPDLPQTPEHVRDTSHGKRSCFLDLKTPSGAARFAELVREADVVVDGYRPGALARLGFGAAVLARLRPGLVHLSVSCFGSGGPFADRAGWEQVAQAVTGLSEAQGRLTGAGQPKLIFAPVCDYTTGYLAAYGVMLALARRAREGGSQSIKVSLCQSAMLLQRQGLVAGFEEAPEVLTEAQLAPLQVREQGIHGDLLTLGPVLRMSQTPPRWDRPTPELGGDRAEWLDRS</sequence>
<evidence type="ECO:0000313" key="3">
    <source>
        <dbReference type="Proteomes" id="UP000188879"/>
    </source>
</evidence>
<keyword evidence="2" id="KW-0808">Transferase</keyword>
<dbReference type="GO" id="GO:0016740">
    <property type="term" value="F:transferase activity"/>
    <property type="evidence" value="ECO:0007669"/>
    <property type="project" value="UniProtKB-KW"/>
</dbReference>
<dbReference type="SUPFAM" id="SSF89796">
    <property type="entry name" value="CoA-transferase family III (CaiB/BaiF)"/>
    <property type="match status" value="2"/>
</dbReference>
<dbReference type="InterPro" id="IPR052985">
    <property type="entry name" value="CoA-trans_III_biosynth/detox"/>
</dbReference>
<organism evidence="2 3">
    <name type="scientific">Teichococcus deserti</name>
    <dbReference type="NCBI Taxonomy" id="1817963"/>
    <lineage>
        <taxon>Bacteria</taxon>
        <taxon>Pseudomonadati</taxon>
        <taxon>Pseudomonadota</taxon>
        <taxon>Alphaproteobacteria</taxon>
        <taxon>Acetobacterales</taxon>
        <taxon>Roseomonadaceae</taxon>
        <taxon>Roseomonas</taxon>
    </lineage>
</organism>
<dbReference type="Pfam" id="PF02515">
    <property type="entry name" value="CoA_transf_3"/>
    <property type="match status" value="1"/>
</dbReference>
<feature type="region of interest" description="Disordered" evidence="1">
    <location>
        <begin position="456"/>
        <end position="480"/>
    </location>
</feature>